<evidence type="ECO:0000313" key="1">
    <source>
        <dbReference type="EMBL" id="SNB79186.1"/>
    </source>
</evidence>
<dbReference type="Proteomes" id="UP000197065">
    <property type="component" value="Unassembled WGS sequence"/>
</dbReference>
<dbReference type="OrthoDB" id="9776898at2"/>
<accession>A0A212S2E5</accession>
<protein>
    <submittedName>
        <fullName evidence="1">Uncharacterized protein</fullName>
    </submittedName>
</protein>
<dbReference type="AlphaFoldDB" id="A0A212S2E5"/>
<dbReference type="PANTHER" id="PTHR47017">
    <property type="entry name" value="ACYL-COA"/>
    <property type="match status" value="1"/>
</dbReference>
<dbReference type="Pfam" id="PF04339">
    <property type="entry name" value="FemAB_like"/>
    <property type="match status" value="1"/>
</dbReference>
<dbReference type="Gene3D" id="3.40.630.30">
    <property type="match status" value="1"/>
</dbReference>
<sequence>MQARLLAGIKEIEASAWDSLIPGDDPFIRHDYLALLEQSGSAATKTGWQPIHVLVENEGEPVAAAPLFAKSHSWGEYVFDHGWADALQRAGGSYYPKLQCAVPFTPVPGPRLLATSEAARRDLAGVLAGLPEAYALSSLHVTFCGQEESRVLAEAGFLERRGIQYHWHNRGYRDFQDFLDACRSQKRKMIRKEREAVQKAGIEVEVLHGDQLDAATLAGFHPFYLSTIDKRWGQAYLTRRFFRGLADGLRQRVVYVVARKEGQIVGAALNLWGGDTLYGRLWGCLEDYRFLHFECCYYAAIEFAIAHKIARVEAGAQGQHKLMRGYEPVPTFSAHYLREPAFRSAVERFLKEERTAMDEQIEASRELLPFRRPNEA</sequence>
<dbReference type="RefSeq" id="WP_088562999.1">
    <property type="nucleotide sequence ID" value="NZ_FYEH01000020.1"/>
</dbReference>
<proteinExistence type="predicted"/>
<keyword evidence="2" id="KW-1185">Reference proteome</keyword>
<dbReference type="SUPFAM" id="SSF55729">
    <property type="entry name" value="Acyl-CoA N-acyltransferases (Nat)"/>
    <property type="match status" value="1"/>
</dbReference>
<evidence type="ECO:0000313" key="2">
    <source>
        <dbReference type="Proteomes" id="UP000197065"/>
    </source>
</evidence>
<dbReference type="EMBL" id="FYEH01000020">
    <property type="protein sequence ID" value="SNB79186.1"/>
    <property type="molecule type" value="Genomic_DNA"/>
</dbReference>
<dbReference type="InterPro" id="IPR016181">
    <property type="entry name" value="Acyl_CoA_acyltransferase"/>
</dbReference>
<name>A0A212S2E5_9PROT</name>
<dbReference type="PANTHER" id="PTHR47017:SF1">
    <property type="entry name" value="ACYL-COA"/>
    <property type="match status" value="1"/>
</dbReference>
<organism evidence="1 2">
    <name type="scientific">Arboricoccus pini</name>
    <dbReference type="NCBI Taxonomy" id="1963835"/>
    <lineage>
        <taxon>Bacteria</taxon>
        <taxon>Pseudomonadati</taxon>
        <taxon>Pseudomonadota</taxon>
        <taxon>Alphaproteobacteria</taxon>
        <taxon>Geminicoccales</taxon>
        <taxon>Geminicoccaceae</taxon>
        <taxon>Arboricoccus</taxon>
    </lineage>
</organism>
<reference evidence="1 2" key="1">
    <citation type="submission" date="2017-06" db="EMBL/GenBank/DDBJ databases">
        <authorList>
            <person name="Kim H.J."/>
            <person name="Triplett B.A."/>
        </authorList>
    </citation>
    <scope>NUCLEOTIDE SEQUENCE [LARGE SCALE GENOMIC DNA]</scope>
    <source>
        <strain evidence="1 2">B29T1</strain>
    </source>
</reference>
<dbReference type="InterPro" id="IPR007434">
    <property type="entry name" value="FemAB-like"/>
</dbReference>
<gene>
    <name evidence="1" type="ORF">SAMN07250955_12045</name>
</gene>